<reference evidence="1" key="1">
    <citation type="journal article" date="2019" name="bioRxiv">
        <title>The Genome of the Zebra Mussel, Dreissena polymorpha: A Resource for Invasive Species Research.</title>
        <authorList>
            <person name="McCartney M.A."/>
            <person name="Auch B."/>
            <person name="Kono T."/>
            <person name="Mallez S."/>
            <person name="Zhang Y."/>
            <person name="Obille A."/>
            <person name="Becker A."/>
            <person name="Abrahante J.E."/>
            <person name="Garbe J."/>
            <person name="Badalamenti J.P."/>
            <person name="Herman A."/>
            <person name="Mangelson H."/>
            <person name="Liachko I."/>
            <person name="Sullivan S."/>
            <person name="Sone E.D."/>
            <person name="Koren S."/>
            <person name="Silverstein K.A.T."/>
            <person name="Beckman K.B."/>
            <person name="Gohl D.M."/>
        </authorList>
    </citation>
    <scope>NUCLEOTIDE SEQUENCE</scope>
    <source>
        <strain evidence="1">Duluth1</strain>
        <tissue evidence="1">Whole animal</tissue>
    </source>
</reference>
<keyword evidence="2" id="KW-1185">Reference proteome</keyword>
<dbReference type="AlphaFoldDB" id="A0A9D4JD21"/>
<evidence type="ECO:0000313" key="2">
    <source>
        <dbReference type="Proteomes" id="UP000828390"/>
    </source>
</evidence>
<reference evidence="1" key="2">
    <citation type="submission" date="2020-11" db="EMBL/GenBank/DDBJ databases">
        <authorList>
            <person name="McCartney M.A."/>
            <person name="Auch B."/>
            <person name="Kono T."/>
            <person name="Mallez S."/>
            <person name="Becker A."/>
            <person name="Gohl D.M."/>
            <person name="Silverstein K.A.T."/>
            <person name="Koren S."/>
            <person name="Bechman K.B."/>
            <person name="Herman A."/>
            <person name="Abrahante J.E."/>
            <person name="Garbe J."/>
        </authorList>
    </citation>
    <scope>NUCLEOTIDE SEQUENCE</scope>
    <source>
        <strain evidence="1">Duluth1</strain>
        <tissue evidence="1">Whole animal</tissue>
    </source>
</reference>
<comment type="caution">
    <text evidence="1">The sequence shown here is derived from an EMBL/GenBank/DDBJ whole genome shotgun (WGS) entry which is preliminary data.</text>
</comment>
<sequence length="88" mass="10034">MERSLRIIHKNGVKTFEAAKALMRAGVEPEDIVTVSKGQSNQSLEVLFKFRDVMEKIQKMDSWSVTTKCLKCRSWASNASCLKYTGYQ</sequence>
<dbReference type="Proteomes" id="UP000828390">
    <property type="component" value="Unassembled WGS sequence"/>
</dbReference>
<accession>A0A9D4JD21</accession>
<proteinExistence type="predicted"/>
<evidence type="ECO:0000313" key="1">
    <source>
        <dbReference type="EMBL" id="KAH3808521.1"/>
    </source>
</evidence>
<dbReference type="EMBL" id="JAIWYP010000006">
    <property type="protein sequence ID" value="KAH3808521.1"/>
    <property type="molecule type" value="Genomic_DNA"/>
</dbReference>
<name>A0A9D4JD21_DREPO</name>
<protein>
    <submittedName>
        <fullName evidence="1">Uncharacterized protein</fullName>
    </submittedName>
</protein>
<organism evidence="1 2">
    <name type="scientific">Dreissena polymorpha</name>
    <name type="common">Zebra mussel</name>
    <name type="synonym">Mytilus polymorpha</name>
    <dbReference type="NCBI Taxonomy" id="45954"/>
    <lineage>
        <taxon>Eukaryota</taxon>
        <taxon>Metazoa</taxon>
        <taxon>Spiralia</taxon>
        <taxon>Lophotrochozoa</taxon>
        <taxon>Mollusca</taxon>
        <taxon>Bivalvia</taxon>
        <taxon>Autobranchia</taxon>
        <taxon>Heteroconchia</taxon>
        <taxon>Euheterodonta</taxon>
        <taxon>Imparidentia</taxon>
        <taxon>Neoheterodontei</taxon>
        <taxon>Myida</taxon>
        <taxon>Dreissenoidea</taxon>
        <taxon>Dreissenidae</taxon>
        <taxon>Dreissena</taxon>
    </lineage>
</organism>
<gene>
    <name evidence="1" type="ORF">DPMN_136877</name>
</gene>